<organism evidence="7 8">
    <name type="scientific">Mytilus coruscus</name>
    <name type="common">Sea mussel</name>
    <dbReference type="NCBI Taxonomy" id="42192"/>
    <lineage>
        <taxon>Eukaryota</taxon>
        <taxon>Metazoa</taxon>
        <taxon>Spiralia</taxon>
        <taxon>Lophotrochozoa</taxon>
        <taxon>Mollusca</taxon>
        <taxon>Bivalvia</taxon>
        <taxon>Autobranchia</taxon>
        <taxon>Pteriomorphia</taxon>
        <taxon>Mytilida</taxon>
        <taxon>Mytiloidea</taxon>
        <taxon>Mytilidae</taxon>
        <taxon>Mytilinae</taxon>
        <taxon>Mytilus</taxon>
    </lineage>
</organism>
<keyword evidence="8" id="KW-1185">Reference proteome</keyword>
<dbReference type="GO" id="GO:0004930">
    <property type="term" value="F:G protein-coupled receptor activity"/>
    <property type="evidence" value="ECO:0007669"/>
    <property type="project" value="InterPro"/>
</dbReference>
<dbReference type="SUPFAM" id="SSF81321">
    <property type="entry name" value="Family A G protein-coupled receptor-like"/>
    <property type="match status" value="1"/>
</dbReference>
<proteinExistence type="predicted"/>
<dbReference type="Proteomes" id="UP000507470">
    <property type="component" value="Unassembled WGS sequence"/>
</dbReference>
<dbReference type="PANTHER" id="PTHR46641">
    <property type="entry name" value="FMRFAMIDE RECEPTOR-RELATED"/>
    <property type="match status" value="1"/>
</dbReference>
<keyword evidence="4 5" id="KW-0472">Membrane</keyword>
<protein>
    <recommendedName>
        <fullName evidence="6">G-protein coupled receptors family 1 profile domain-containing protein</fullName>
    </recommendedName>
</protein>
<gene>
    <name evidence="7" type="ORF">MCOR_55528</name>
</gene>
<feature type="transmembrane region" description="Helical" evidence="5">
    <location>
        <begin position="38"/>
        <end position="64"/>
    </location>
</feature>
<accession>A0A6J8ESH9</accession>
<comment type="subcellular location">
    <subcellularLocation>
        <location evidence="1">Membrane</location>
    </subcellularLocation>
</comment>
<evidence type="ECO:0000256" key="5">
    <source>
        <dbReference type="SAM" id="Phobius"/>
    </source>
</evidence>
<evidence type="ECO:0000313" key="7">
    <source>
        <dbReference type="EMBL" id="CAC5423534.1"/>
    </source>
</evidence>
<dbReference type="InterPro" id="IPR017452">
    <property type="entry name" value="GPCR_Rhodpsn_7TM"/>
</dbReference>
<evidence type="ECO:0000259" key="6">
    <source>
        <dbReference type="PROSITE" id="PS50262"/>
    </source>
</evidence>
<name>A0A6J8ESH9_MYTCO</name>
<feature type="transmembrane region" description="Helical" evidence="5">
    <location>
        <begin position="230"/>
        <end position="256"/>
    </location>
</feature>
<feature type="transmembrane region" description="Helical" evidence="5">
    <location>
        <begin position="177"/>
        <end position="198"/>
    </location>
</feature>
<evidence type="ECO:0000256" key="2">
    <source>
        <dbReference type="ARBA" id="ARBA00022692"/>
    </source>
</evidence>
<dbReference type="Gene3D" id="1.20.1070.10">
    <property type="entry name" value="Rhodopsin 7-helix transmembrane proteins"/>
    <property type="match status" value="1"/>
</dbReference>
<feature type="transmembrane region" description="Helical" evidence="5">
    <location>
        <begin position="6"/>
        <end position="26"/>
    </location>
</feature>
<evidence type="ECO:0000313" key="8">
    <source>
        <dbReference type="Proteomes" id="UP000507470"/>
    </source>
</evidence>
<dbReference type="InterPro" id="IPR052954">
    <property type="entry name" value="GPCR-Ligand_Int"/>
</dbReference>
<keyword evidence="2 5" id="KW-0812">Transmembrane</keyword>
<dbReference type="PROSITE" id="PS50262">
    <property type="entry name" value="G_PROTEIN_RECEP_F1_2"/>
    <property type="match status" value="1"/>
</dbReference>
<evidence type="ECO:0000256" key="3">
    <source>
        <dbReference type="ARBA" id="ARBA00022989"/>
    </source>
</evidence>
<dbReference type="OrthoDB" id="9990906at2759"/>
<evidence type="ECO:0000256" key="4">
    <source>
        <dbReference type="ARBA" id="ARBA00023136"/>
    </source>
</evidence>
<dbReference type="EMBL" id="CACVKT020009812">
    <property type="protein sequence ID" value="CAC5423534.1"/>
    <property type="molecule type" value="Genomic_DNA"/>
</dbReference>
<dbReference type="CDD" id="cd14978">
    <property type="entry name" value="7tmA_FMRFamide_R-like"/>
    <property type="match status" value="1"/>
</dbReference>
<dbReference type="AlphaFoldDB" id="A0A6J8ESH9"/>
<reference evidence="7 8" key="1">
    <citation type="submission" date="2020-06" db="EMBL/GenBank/DDBJ databases">
        <authorList>
            <person name="Li R."/>
            <person name="Bekaert M."/>
        </authorList>
    </citation>
    <scope>NUCLEOTIDE SEQUENCE [LARGE SCALE GENOMIC DNA]</scope>
    <source>
        <strain evidence="8">wild</strain>
    </source>
</reference>
<feature type="transmembrane region" description="Helical" evidence="5">
    <location>
        <begin position="122"/>
        <end position="140"/>
    </location>
</feature>
<evidence type="ECO:0000256" key="1">
    <source>
        <dbReference type="ARBA" id="ARBA00004370"/>
    </source>
</evidence>
<feature type="domain" description="G-protein coupled receptors family 1 profile" evidence="6">
    <location>
        <begin position="18"/>
        <end position="287"/>
    </location>
</feature>
<dbReference type="Pfam" id="PF00001">
    <property type="entry name" value="7tm_1"/>
    <property type="match status" value="1"/>
</dbReference>
<sequence>MNAGAVISLLMLILGTIGNAISMVVLSRSRFRNLVSAVYLRYLTIVDLIVLYTGLLRKFIFFLLGIDIRWYYPAICGTHKWLTYVSLQCSAWIRIAFTIQRLFCIWLPYGSRYRFTERAARIKIFIATLFIVLLNSHMLYGHRVGFYAYVNDTVCVYVTNDYGDFFEMYWSVLDLCFYSAIPSVFMIIGNILIVVKVLRSRKGIQRHSDSSSSNRTNGLSRNSKFSSMTIVLIMLNIFFVIFTSPSGILLIGMIYWETNDNEILIWQLVDVFDVLSYLDNSLNFMLYCLSGSLFREEIIKLFCPRRRSIQDVNESQEMHTKY</sequence>
<dbReference type="PRINTS" id="PR00237">
    <property type="entry name" value="GPCRRHODOPSN"/>
</dbReference>
<dbReference type="GO" id="GO:0016020">
    <property type="term" value="C:membrane"/>
    <property type="evidence" value="ECO:0007669"/>
    <property type="project" value="UniProtKB-SubCell"/>
</dbReference>
<keyword evidence="3 5" id="KW-1133">Transmembrane helix</keyword>
<feature type="transmembrane region" description="Helical" evidence="5">
    <location>
        <begin position="91"/>
        <end position="110"/>
    </location>
</feature>
<dbReference type="InterPro" id="IPR000276">
    <property type="entry name" value="GPCR_Rhodpsn"/>
</dbReference>